<dbReference type="Pfam" id="PF04977">
    <property type="entry name" value="DivIC"/>
    <property type="match status" value="1"/>
</dbReference>
<name>A0A211ZSV7_9PROT</name>
<evidence type="ECO:0000313" key="3">
    <source>
        <dbReference type="EMBL" id="OWJ68266.1"/>
    </source>
</evidence>
<gene>
    <name evidence="3" type="ORF">BWR60_05025</name>
</gene>
<feature type="transmembrane region" description="Helical" evidence="2">
    <location>
        <begin position="12"/>
        <end position="32"/>
    </location>
</feature>
<comment type="caution">
    <text evidence="3">The sequence shown here is derived from an EMBL/GenBank/DDBJ whole genome shotgun (WGS) entry which is preliminary data.</text>
</comment>
<keyword evidence="4" id="KW-1185">Reference proteome</keyword>
<organism evidence="3 4">
    <name type="scientific">Inquilinus limosus</name>
    <dbReference type="NCBI Taxonomy" id="171674"/>
    <lineage>
        <taxon>Bacteria</taxon>
        <taxon>Pseudomonadati</taxon>
        <taxon>Pseudomonadota</taxon>
        <taxon>Alphaproteobacteria</taxon>
        <taxon>Rhodospirillales</taxon>
        <taxon>Rhodospirillaceae</taxon>
        <taxon>Inquilinus</taxon>
    </lineage>
</organism>
<feature type="coiled-coil region" evidence="1">
    <location>
        <begin position="41"/>
        <end position="68"/>
    </location>
</feature>
<dbReference type="AlphaFoldDB" id="A0A211ZSV7"/>
<reference evidence="4" key="1">
    <citation type="submission" date="2017-05" db="EMBL/GenBank/DDBJ databases">
        <authorList>
            <person name="Macchi M."/>
            <person name="Festa S."/>
            <person name="Coppotelli B.M."/>
            <person name="Morelli I.S."/>
        </authorList>
    </citation>
    <scope>NUCLEOTIDE SEQUENCE [LARGE SCALE GENOMIC DNA]</scope>
    <source>
        <strain evidence="4">I</strain>
    </source>
</reference>
<evidence type="ECO:0000313" key="4">
    <source>
        <dbReference type="Proteomes" id="UP000196655"/>
    </source>
</evidence>
<evidence type="ECO:0000256" key="2">
    <source>
        <dbReference type="SAM" id="Phobius"/>
    </source>
</evidence>
<dbReference type="InterPro" id="IPR007060">
    <property type="entry name" value="FtsL/DivIC"/>
</dbReference>
<dbReference type="Proteomes" id="UP000196655">
    <property type="component" value="Unassembled WGS sequence"/>
</dbReference>
<dbReference type="STRING" id="1122125.GCA_000423185_03649"/>
<protein>
    <recommendedName>
        <fullName evidence="5">Septum formation initiator</fullName>
    </recommendedName>
</protein>
<keyword evidence="2" id="KW-1133">Transmembrane helix</keyword>
<proteinExistence type="predicted"/>
<evidence type="ECO:0000256" key="1">
    <source>
        <dbReference type="SAM" id="Coils"/>
    </source>
</evidence>
<keyword evidence="2" id="KW-0812">Transmembrane</keyword>
<sequence>MSMFRTLRRKLRPVIGPAVGVCLIAYFTYHAIQGDHGIFARDALQGEVAQAKATLESLTAQRTEMEKRAALIDPKQVDTDMLDERARAMLNVARPDDVVIFFPKTTPAPAPAQ</sequence>
<keyword evidence="2" id="KW-0472">Membrane</keyword>
<dbReference type="EMBL" id="NHON01000006">
    <property type="protein sequence ID" value="OWJ68266.1"/>
    <property type="molecule type" value="Genomic_DNA"/>
</dbReference>
<dbReference type="OrthoDB" id="9815600at2"/>
<keyword evidence="1" id="KW-0175">Coiled coil</keyword>
<evidence type="ECO:0008006" key="5">
    <source>
        <dbReference type="Google" id="ProtNLM"/>
    </source>
</evidence>
<accession>A0A211ZSV7</accession>